<dbReference type="GO" id="GO:0000400">
    <property type="term" value="F:four-way junction DNA binding"/>
    <property type="evidence" value="ECO:0000318"/>
    <property type="project" value="GO_Central"/>
</dbReference>
<dbReference type="InterPro" id="IPR014001">
    <property type="entry name" value="Helicase_ATP-bd"/>
</dbReference>
<gene>
    <name evidence="8" type="ORF">TVAG_325770</name>
</gene>
<dbReference type="GO" id="GO:0045003">
    <property type="term" value="P:double-strand break repair via synthesis-dependent strand annealing"/>
    <property type="evidence" value="ECO:0000318"/>
    <property type="project" value="GO_Central"/>
</dbReference>
<dbReference type="AlphaFoldDB" id="A2EWH8"/>
<dbReference type="VEuPathDB" id="TrichDB:TVAGG3_0877280"/>
<feature type="region of interest" description="Disordered" evidence="5">
    <location>
        <begin position="857"/>
        <end position="955"/>
    </location>
</feature>
<evidence type="ECO:0000313" key="8">
    <source>
        <dbReference type="EMBL" id="EAY03005.1"/>
    </source>
</evidence>
<dbReference type="Proteomes" id="UP000001542">
    <property type="component" value="Unassembled WGS sequence"/>
</dbReference>
<dbReference type="InterPro" id="IPR001650">
    <property type="entry name" value="Helicase_C-like"/>
</dbReference>
<dbReference type="VEuPathDB" id="TrichDB:TVAG_325770"/>
<dbReference type="Pfam" id="PF00271">
    <property type="entry name" value="Helicase_C"/>
    <property type="match status" value="1"/>
</dbReference>
<evidence type="ECO:0000256" key="2">
    <source>
        <dbReference type="ARBA" id="ARBA00022801"/>
    </source>
</evidence>
<evidence type="ECO:0000256" key="5">
    <source>
        <dbReference type="SAM" id="MobiDB-lite"/>
    </source>
</evidence>
<dbReference type="Gene3D" id="3.40.50.300">
    <property type="entry name" value="P-loop containing nucleotide triphosphate hydrolases"/>
    <property type="match status" value="2"/>
</dbReference>
<reference evidence="8" key="1">
    <citation type="submission" date="2006-10" db="EMBL/GenBank/DDBJ databases">
        <authorList>
            <person name="Amadeo P."/>
            <person name="Zhao Q."/>
            <person name="Wortman J."/>
            <person name="Fraser-Liggett C."/>
            <person name="Carlton J."/>
        </authorList>
    </citation>
    <scope>NUCLEOTIDE SEQUENCE</scope>
    <source>
        <strain evidence="8">G3</strain>
    </source>
</reference>
<dbReference type="GO" id="GO:0016787">
    <property type="term" value="F:hydrolase activity"/>
    <property type="evidence" value="ECO:0007669"/>
    <property type="project" value="UniProtKB-KW"/>
</dbReference>
<dbReference type="Pfam" id="PF04851">
    <property type="entry name" value="ResIII"/>
    <property type="match status" value="1"/>
</dbReference>
<feature type="compositionally biased region" description="Low complexity" evidence="5">
    <location>
        <begin position="603"/>
        <end position="624"/>
    </location>
</feature>
<keyword evidence="3" id="KW-0347">Helicase</keyword>
<feature type="region of interest" description="Disordered" evidence="5">
    <location>
        <begin position="773"/>
        <end position="796"/>
    </location>
</feature>
<feature type="region of interest" description="Disordered" evidence="5">
    <location>
        <begin position="603"/>
        <end position="633"/>
    </location>
</feature>
<dbReference type="SMR" id="A2EWH8"/>
<dbReference type="SUPFAM" id="SSF52540">
    <property type="entry name" value="P-loop containing nucleoside triphosphate hydrolases"/>
    <property type="match status" value="1"/>
</dbReference>
<sequence length="955" mass="108276">MAKSFLYITNFSKRDYQFDISLASVKENTLVVIPTGLGKTFISAMVILNFYRWFPKGKILFLATSRPLVTQQMAGIRDILQIDKSEIIELTGSVEPRIRPQLWNKARVIFATPQTVQKDLEKGTCPASQIVLVVIDEAHHATGDHSYCKVVSGIAEYTKFFRVIGLSATPGSDKDIIQDVIYGLFISKIQYREEDEYKQYVKTRDIETVVVPNAAGVDELIARINTVIKRYLQVLSKDNLVPHTDPTRTTKGQIGLLMKNRNANEGVGVMISTMKLLKFREYLQNYSIKTFVDAVTEFITDKSTRDVDLVSDLQPILSAAQKQRQIDPKMEKLCEIVVDFLEATKESRIIIFCNFRNIVQDIVTALSSKSIVKVSEFIGQSNSGGTKGLNQSRQINLIQSFRRGIYNVLVATAIGEEGLDIGEVDLIICYDVQKSITRTIQRMGRTGRKRDGKVIFLLSDAQKNLSADSEHANNQVCSLLRRQMKDFVFYKDCPVMNPFDLEIVERTIKNKEEIQDLTSEKKSKNNIKRKTLTTDELAELDQRHGPDLIYKPLSLFSHSNLQSNENIFSIIPHSSETSLFTKISSQIFECKISSQSQQLFALQSSSSTQPTTSSQSDNQTTTLTPPTPYQMKSSFPIESQKLVSQKELEEPRKKTISELVFGFKMDSSTSSSDDDLFMKPDKIDIEKEVKESEISIRSNLLASDNLPHADVSSLRKSYDEMQKFSEKLEKSPENEIINPINYLSSDNEEEKNNLENNFVPTKISDQEIQHMVSDDSDVPIPPMDDDEKPNQKNNDEILRIYSTKQLEEFIKKDNYKKKQSSDDESFIFISESSDFVESDNEVTFCPPEKVLNHLAVSDNEDKSENEELQIPKSNFEESSHVYSSESSSDEGKNFIVESSDTPEEVNDLTRIPLNQLLGIKTQSQGRRVSQKQRPPVKKKKTQNSSSDFDLSISSD</sequence>
<keyword evidence="2" id="KW-0378">Hydrolase</keyword>
<dbReference type="EMBL" id="DS113518">
    <property type="protein sequence ID" value="EAY03005.1"/>
    <property type="molecule type" value="Genomic_DNA"/>
</dbReference>
<dbReference type="PROSITE" id="PS51194">
    <property type="entry name" value="HELICASE_CTER"/>
    <property type="match status" value="1"/>
</dbReference>
<dbReference type="GO" id="GO:0036297">
    <property type="term" value="P:interstrand cross-link repair"/>
    <property type="evidence" value="ECO:0000318"/>
    <property type="project" value="GO_Central"/>
</dbReference>
<feature type="compositionally biased region" description="Low complexity" evidence="5">
    <location>
        <begin position="944"/>
        <end position="955"/>
    </location>
</feature>
<dbReference type="eggNOG" id="KOG0354">
    <property type="taxonomic scope" value="Eukaryota"/>
</dbReference>
<dbReference type="RefSeq" id="XP_001315228.1">
    <property type="nucleotide sequence ID" value="XM_001315193.1"/>
</dbReference>
<evidence type="ECO:0000259" key="6">
    <source>
        <dbReference type="PROSITE" id="PS51192"/>
    </source>
</evidence>
<dbReference type="PANTHER" id="PTHR14025:SF20">
    <property type="entry name" value="FANCONI ANEMIA GROUP M PROTEIN"/>
    <property type="match status" value="1"/>
</dbReference>
<dbReference type="PROSITE" id="PS51192">
    <property type="entry name" value="HELICASE_ATP_BIND_1"/>
    <property type="match status" value="1"/>
</dbReference>
<reference evidence="8" key="2">
    <citation type="journal article" date="2007" name="Science">
        <title>Draft genome sequence of the sexually transmitted pathogen Trichomonas vaginalis.</title>
        <authorList>
            <person name="Carlton J.M."/>
            <person name="Hirt R.P."/>
            <person name="Silva J.C."/>
            <person name="Delcher A.L."/>
            <person name="Schatz M."/>
            <person name="Zhao Q."/>
            <person name="Wortman J.R."/>
            <person name="Bidwell S.L."/>
            <person name="Alsmark U.C.M."/>
            <person name="Besteiro S."/>
            <person name="Sicheritz-Ponten T."/>
            <person name="Noel C.J."/>
            <person name="Dacks J.B."/>
            <person name="Foster P.G."/>
            <person name="Simillion C."/>
            <person name="Van de Peer Y."/>
            <person name="Miranda-Saavedra D."/>
            <person name="Barton G.J."/>
            <person name="Westrop G.D."/>
            <person name="Mueller S."/>
            <person name="Dessi D."/>
            <person name="Fiori P.L."/>
            <person name="Ren Q."/>
            <person name="Paulsen I."/>
            <person name="Zhang H."/>
            <person name="Bastida-Corcuera F.D."/>
            <person name="Simoes-Barbosa A."/>
            <person name="Brown M.T."/>
            <person name="Hayes R.D."/>
            <person name="Mukherjee M."/>
            <person name="Okumura C.Y."/>
            <person name="Schneider R."/>
            <person name="Smith A.J."/>
            <person name="Vanacova S."/>
            <person name="Villalvazo M."/>
            <person name="Haas B.J."/>
            <person name="Pertea M."/>
            <person name="Feldblyum T.V."/>
            <person name="Utterback T.R."/>
            <person name="Shu C.L."/>
            <person name="Osoegawa K."/>
            <person name="de Jong P.J."/>
            <person name="Hrdy I."/>
            <person name="Horvathova L."/>
            <person name="Zubacova Z."/>
            <person name="Dolezal P."/>
            <person name="Malik S.B."/>
            <person name="Logsdon J.M. Jr."/>
            <person name="Henze K."/>
            <person name="Gupta A."/>
            <person name="Wang C.C."/>
            <person name="Dunne R.L."/>
            <person name="Upcroft J.A."/>
            <person name="Upcroft P."/>
            <person name="White O."/>
            <person name="Salzberg S.L."/>
            <person name="Tang P."/>
            <person name="Chiu C.-H."/>
            <person name="Lee Y.-S."/>
            <person name="Embley T.M."/>
            <person name="Coombs G.H."/>
            <person name="Mottram J.C."/>
            <person name="Tachezy J."/>
            <person name="Fraser-Liggett C.M."/>
            <person name="Johnson P.J."/>
        </authorList>
    </citation>
    <scope>NUCLEOTIDE SEQUENCE [LARGE SCALE GENOMIC DNA]</scope>
    <source>
        <strain evidence="8">G3</strain>
    </source>
</reference>
<organism evidence="8 9">
    <name type="scientific">Trichomonas vaginalis (strain ATCC PRA-98 / G3)</name>
    <dbReference type="NCBI Taxonomy" id="412133"/>
    <lineage>
        <taxon>Eukaryota</taxon>
        <taxon>Metamonada</taxon>
        <taxon>Parabasalia</taxon>
        <taxon>Trichomonadida</taxon>
        <taxon>Trichomonadidae</taxon>
        <taxon>Trichomonas</taxon>
    </lineage>
</organism>
<feature type="compositionally biased region" description="Basic residues" evidence="5">
    <location>
        <begin position="928"/>
        <end position="941"/>
    </location>
</feature>
<evidence type="ECO:0000256" key="4">
    <source>
        <dbReference type="ARBA" id="ARBA00022840"/>
    </source>
</evidence>
<proteinExistence type="predicted"/>
<evidence type="ECO:0000313" key="9">
    <source>
        <dbReference type="Proteomes" id="UP000001542"/>
    </source>
</evidence>
<dbReference type="GO" id="GO:0043138">
    <property type="term" value="F:3'-5' DNA helicase activity"/>
    <property type="evidence" value="ECO:0000318"/>
    <property type="project" value="GO_Central"/>
</dbReference>
<dbReference type="GO" id="GO:0005524">
    <property type="term" value="F:ATP binding"/>
    <property type="evidence" value="ECO:0007669"/>
    <property type="project" value="UniProtKB-KW"/>
</dbReference>
<dbReference type="InParanoid" id="A2EWH8"/>
<evidence type="ECO:0000259" key="7">
    <source>
        <dbReference type="PROSITE" id="PS51194"/>
    </source>
</evidence>
<keyword evidence="4" id="KW-0067">ATP-binding</keyword>
<feature type="domain" description="Helicase ATP-binding" evidence="6">
    <location>
        <begin position="20"/>
        <end position="188"/>
    </location>
</feature>
<keyword evidence="9" id="KW-1185">Reference proteome</keyword>
<dbReference type="KEGG" id="tva:4760844"/>
<dbReference type="FunCoup" id="A2EWH8">
    <property type="interactions" value="73"/>
</dbReference>
<accession>A2EWH8</accession>
<name>A2EWH8_TRIV3</name>
<dbReference type="GO" id="GO:0009378">
    <property type="term" value="F:four-way junction helicase activity"/>
    <property type="evidence" value="ECO:0000318"/>
    <property type="project" value="GO_Central"/>
</dbReference>
<dbReference type="OrthoDB" id="164902at2759"/>
<dbReference type="SMART" id="SM00487">
    <property type="entry name" value="DEXDc"/>
    <property type="match status" value="1"/>
</dbReference>
<evidence type="ECO:0000256" key="1">
    <source>
        <dbReference type="ARBA" id="ARBA00022741"/>
    </source>
</evidence>
<dbReference type="SMART" id="SM00490">
    <property type="entry name" value="HELICc"/>
    <property type="match status" value="1"/>
</dbReference>
<keyword evidence="1" id="KW-0547">Nucleotide-binding</keyword>
<dbReference type="STRING" id="5722.A2EWH8"/>
<evidence type="ECO:0000256" key="3">
    <source>
        <dbReference type="ARBA" id="ARBA00022806"/>
    </source>
</evidence>
<dbReference type="InterPro" id="IPR027417">
    <property type="entry name" value="P-loop_NTPase"/>
</dbReference>
<feature type="domain" description="Helicase C-terminal" evidence="7">
    <location>
        <begin position="336"/>
        <end position="488"/>
    </location>
</feature>
<dbReference type="PANTHER" id="PTHR14025">
    <property type="entry name" value="FANCONI ANEMIA GROUP M FANCM FAMILY MEMBER"/>
    <property type="match status" value="1"/>
</dbReference>
<protein>
    <submittedName>
        <fullName evidence="8">Type III restriction enzyme, res subunit family protein</fullName>
    </submittedName>
</protein>
<dbReference type="InterPro" id="IPR006935">
    <property type="entry name" value="Helicase/UvrB_N"/>
</dbReference>